<dbReference type="AlphaFoldDB" id="A0A1N6MAF3"/>
<organism evidence="1 2">
    <name type="scientific">Vibrio spartinae</name>
    <dbReference type="NCBI Taxonomy" id="1918945"/>
    <lineage>
        <taxon>Bacteria</taxon>
        <taxon>Pseudomonadati</taxon>
        <taxon>Pseudomonadota</taxon>
        <taxon>Gammaproteobacteria</taxon>
        <taxon>Vibrionales</taxon>
        <taxon>Vibrionaceae</taxon>
        <taxon>Vibrio</taxon>
    </lineage>
</organism>
<dbReference type="OrthoDB" id="148966at2"/>
<sequence>MKFDWILFDADETLFHFDAFTGLEKMFSAFGVDFTPEDFKQYQAQNQQLWRDYQDGKLDAATLKHQRFTTWAARLGQTTEALNLGFFQAMAEISTLLPGARALLEQLRGQAQLGIITNGFIDLQSHRLEKHGLTDYFAQVTVSEQVGVAKPDPAIFAYTHQQIGYPEKSRVLMVGDNPVADIQGGHQYGFTTCWLNTAQQSIPEHVVCHYEIQSLTELSAVIFA</sequence>
<evidence type="ECO:0000313" key="1">
    <source>
        <dbReference type="EMBL" id="SIO96445.1"/>
    </source>
</evidence>
<dbReference type="RefSeq" id="WP_074374884.1">
    <property type="nucleotide sequence ID" value="NZ_AP024908.1"/>
</dbReference>
<dbReference type="Gene3D" id="1.10.150.240">
    <property type="entry name" value="Putative phosphatase, domain 2"/>
    <property type="match status" value="1"/>
</dbReference>
<dbReference type="InterPro" id="IPR023198">
    <property type="entry name" value="PGP-like_dom2"/>
</dbReference>
<dbReference type="InterPro" id="IPR036412">
    <property type="entry name" value="HAD-like_sf"/>
</dbReference>
<reference evidence="1 2" key="1">
    <citation type="submission" date="2016-12" db="EMBL/GenBank/DDBJ databases">
        <authorList>
            <person name="Song W.-J."/>
            <person name="Kurnit D.M."/>
        </authorList>
    </citation>
    <scope>NUCLEOTIDE SEQUENCE [LARGE SCALE GENOMIC DNA]</scope>
    <source>
        <strain evidence="1 2">CECT 9026</strain>
    </source>
</reference>
<keyword evidence="1" id="KW-0378">Hydrolase</keyword>
<dbReference type="Proteomes" id="UP000184774">
    <property type="component" value="Unassembled WGS sequence"/>
</dbReference>
<dbReference type="GO" id="GO:0008253">
    <property type="term" value="F:5'-nucleotidase activity"/>
    <property type="evidence" value="ECO:0007669"/>
    <property type="project" value="UniProtKB-EC"/>
</dbReference>
<dbReference type="PANTHER" id="PTHR47478:SF1">
    <property type="entry name" value="PYRIMIDINE 5'-NUCLEOTIDASE YJJG"/>
    <property type="match status" value="1"/>
</dbReference>
<dbReference type="NCBIfam" id="NF006976">
    <property type="entry name" value="PRK09449.1"/>
    <property type="match status" value="1"/>
</dbReference>
<dbReference type="EMBL" id="FSSB01000030">
    <property type="protein sequence ID" value="SIO96445.1"/>
    <property type="molecule type" value="Genomic_DNA"/>
</dbReference>
<accession>A0A1N6MAF3</accession>
<dbReference type="SUPFAM" id="SSF56784">
    <property type="entry name" value="HAD-like"/>
    <property type="match status" value="1"/>
</dbReference>
<protein>
    <submittedName>
        <fullName evidence="1">Pyrimidine 5'-nucleotidase YjjG</fullName>
        <ecNumber evidence="1">3.1.3.5</ecNumber>
    </submittedName>
</protein>
<dbReference type="PANTHER" id="PTHR47478">
    <property type="match status" value="1"/>
</dbReference>
<dbReference type="NCBIfam" id="TIGR01509">
    <property type="entry name" value="HAD-SF-IA-v3"/>
    <property type="match status" value="1"/>
</dbReference>
<dbReference type="InterPro" id="IPR006439">
    <property type="entry name" value="HAD-SF_hydro_IA"/>
</dbReference>
<dbReference type="Pfam" id="PF00702">
    <property type="entry name" value="Hydrolase"/>
    <property type="match status" value="1"/>
</dbReference>
<dbReference type="InterPro" id="IPR023214">
    <property type="entry name" value="HAD_sf"/>
</dbReference>
<name>A0A1N6MAF3_9VIBR</name>
<dbReference type="NCBIfam" id="TIGR02254">
    <property type="entry name" value="YjjG_YfnB"/>
    <property type="match status" value="1"/>
</dbReference>
<dbReference type="Gene3D" id="3.40.50.1000">
    <property type="entry name" value="HAD superfamily/HAD-like"/>
    <property type="match status" value="1"/>
</dbReference>
<gene>
    <name evidence="1" type="primary">yjjG</name>
    <name evidence="1" type="ORF">VSP9026_04234</name>
</gene>
<dbReference type="SFLD" id="SFLDG01129">
    <property type="entry name" value="C1.5:_HAD__Beta-PGM__Phosphata"/>
    <property type="match status" value="1"/>
</dbReference>
<dbReference type="SFLD" id="SFLDG01135">
    <property type="entry name" value="C1.5.6:_HAD__Beta-PGM__Phospha"/>
    <property type="match status" value="1"/>
</dbReference>
<dbReference type="InterPro" id="IPR052550">
    <property type="entry name" value="Pyrimidine_5'-ntase_YjjG"/>
</dbReference>
<proteinExistence type="predicted"/>
<dbReference type="SFLD" id="SFLDS00003">
    <property type="entry name" value="Haloacid_Dehalogenase"/>
    <property type="match status" value="1"/>
</dbReference>
<dbReference type="InterPro" id="IPR011951">
    <property type="entry name" value="HAD-SF_hydro_IA_YjjG/PynA"/>
</dbReference>
<dbReference type="NCBIfam" id="TIGR01549">
    <property type="entry name" value="HAD-SF-IA-v1"/>
    <property type="match status" value="1"/>
</dbReference>
<dbReference type="PRINTS" id="PR00413">
    <property type="entry name" value="HADHALOGNASE"/>
</dbReference>
<dbReference type="EC" id="3.1.3.5" evidence="1"/>
<evidence type="ECO:0000313" key="2">
    <source>
        <dbReference type="Proteomes" id="UP000184774"/>
    </source>
</evidence>